<reference evidence="1" key="1">
    <citation type="journal article" date="2019" name="Sci. Rep.">
        <title>Draft genome of Tanacetum cinerariifolium, the natural source of mosquito coil.</title>
        <authorList>
            <person name="Yamashiro T."/>
            <person name="Shiraishi A."/>
            <person name="Satake H."/>
            <person name="Nakayama K."/>
        </authorList>
    </citation>
    <scope>NUCLEOTIDE SEQUENCE</scope>
</reference>
<evidence type="ECO:0000313" key="1">
    <source>
        <dbReference type="EMBL" id="GFD34034.1"/>
    </source>
</evidence>
<gene>
    <name evidence="1" type="ORF">Tci_906003</name>
</gene>
<comment type="caution">
    <text evidence="1">The sequence shown here is derived from an EMBL/GenBank/DDBJ whole genome shotgun (WGS) entry which is preliminary data.</text>
</comment>
<organism evidence="1">
    <name type="scientific">Tanacetum cinerariifolium</name>
    <name type="common">Dalmatian daisy</name>
    <name type="synonym">Chrysanthemum cinerariifolium</name>
    <dbReference type="NCBI Taxonomy" id="118510"/>
    <lineage>
        <taxon>Eukaryota</taxon>
        <taxon>Viridiplantae</taxon>
        <taxon>Streptophyta</taxon>
        <taxon>Embryophyta</taxon>
        <taxon>Tracheophyta</taxon>
        <taxon>Spermatophyta</taxon>
        <taxon>Magnoliopsida</taxon>
        <taxon>eudicotyledons</taxon>
        <taxon>Gunneridae</taxon>
        <taxon>Pentapetalae</taxon>
        <taxon>asterids</taxon>
        <taxon>campanulids</taxon>
        <taxon>Asterales</taxon>
        <taxon>Asteraceae</taxon>
        <taxon>Asteroideae</taxon>
        <taxon>Anthemideae</taxon>
        <taxon>Anthemidinae</taxon>
        <taxon>Tanacetum</taxon>
    </lineage>
</organism>
<sequence length="39" mass="4432">MSARTRTSKKGKCSFMSIYPKTTESSYLLGLEHCHPNIQ</sequence>
<dbReference type="AlphaFoldDB" id="A0A699VQD5"/>
<proteinExistence type="predicted"/>
<protein>
    <submittedName>
        <fullName evidence="1">Uncharacterized protein</fullName>
    </submittedName>
</protein>
<name>A0A699VQD5_TANCI</name>
<accession>A0A699VQD5</accession>
<feature type="non-terminal residue" evidence="1">
    <location>
        <position position="39"/>
    </location>
</feature>
<dbReference type="EMBL" id="BKCJ011441925">
    <property type="protein sequence ID" value="GFD34034.1"/>
    <property type="molecule type" value="Genomic_DNA"/>
</dbReference>